<comment type="caution">
    <text evidence="2">The sequence shown here is derived from an EMBL/GenBank/DDBJ whole genome shotgun (WGS) entry which is preliminary data.</text>
</comment>
<dbReference type="InterPro" id="IPR027417">
    <property type="entry name" value="P-loop_NTPase"/>
</dbReference>
<proteinExistence type="predicted"/>
<gene>
    <name evidence="2" type="ORF">GCM10009737_02480</name>
</gene>
<organism evidence="2 3">
    <name type="scientific">Nocardioides lentus</name>
    <dbReference type="NCBI Taxonomy" id="338077"/>
    <lineage>
        <taxon>Bacteria</taxon>
        <taxon>Bacillati</taxon>
        <taxon>Actinomycetota</taxon>
        <taxon>Actinomycetes</taxon>
        <taxon>Propionibacteriales</taxon>
        <taxon>Nocardioidaceae</taxon>
        <taxon>Nocardioides</taxon>
    </lineage>
</organism>
<evidence type="ECO:0000313" key="2">
    <source>
        <dbReference type="EMBL" id="GAA1905217.1"/>
    </source>
</evidence>
<evidence type="ECO:0000256" key="1">
    <source>
        <dbReference type="SAM" id="MobiDB-lite"/>
    </source>
</evidence>
<keyword evidence="3" id="KW-1185">Reference proteome</keyword>
<dbReference type="Proteomes" id="UP001501612">
    <property type="component" value="Unassembled WGS sequence"/>
</dbReference>
<evidence type="ECO:0000313" key="3">
    <source>
        <dbReference type="Proteomes" id="UP001501612"/>
    </source>
</evidence>
<name>A0ABP5A7V5_9ACTN</name>
<reference evidence="3" key="1">
    <citation type="journal article" date="2019" name="Int. J. Syst. Evol. Microbiol.">
        <title>The Global Catalogue of Microorganisms (GCM) 10K type strain sequencing project: providing services to taxonomists for standard genome sequencing and annotation.</title>
        <authorList>
            <consortium name="The Broad Institute Genomics Platform"/>
            <consortium name="The Broad Institute Genome Sequencing Center for Infectious Disease"/>
            <person name="Wu L."/>
            <person name="Ma J."/>
        </authorList>
    </citation>
    <scope>NUCLEOTIDE SEQUENCE [LARGE SCALE GENOMIC DNA]</scope>
    <source>
        <strain evidence="3">JCM 14046</strain>
    </source>
</reference>
<sequence>MSRRRVYLHVGAPKTGTTYLQDRLTLNAASLSRHGVHFPSRNRLTDTQRFHFRAALDLLGEDWGGEPGHAAGAWDAMVRRLRRASGSSILSHEILAPAPAVAIERAMADLQGREVHIVYSVRDLGRQLPAAWQESIKQGDRWTFHTFLNRVEKGTPWFFRALDLPRVLSRWGAHLPPERVHVVTVPHQRDETLWLRYCEALDLDPAWAPVDSDQDNRSLGVAETQLVRRLNRRVPRRERRGATYDRLIRELLAQENLARRSSAPVRLAPDRFPWAEEQAQLWIDWLVGSGVHVVGDLEDLRPRRPPADQRWFDPDRVTAKPLLGAALDALEAMTHEAATRTPPELQLSGKVRTGAKRLRGR</sequence>
<accession>A0ABP5A7V5</accession>
<dbReference type="Gene3D" id="3.40.50.300">
    <property type="entry name" value="P-loop containing nucleotide triphosphate hydrolases"/>
    <property type="match status" value="1"/>
</dbReference>
<protein>
    <recommendedName>
        <fullName evidence="4">Sulfotransferase family protein</fullName>
    </recommendedName>
</protein>
<feature type="region of interest" description="Disordered" evidence="1">
    <location>
        <begin position="337"/>
        <end position="361"/>
    </location>
</feature>
<dbReference type="SUPFAM" id="SSF52540">
    <property type="entry name" value="P-loop containing nucleoside triphosphate hydrolases"/>
    <property type="match status" value="1"/>
</dbReference>
<dbReference type="EMBL" id="BAAAMY010000001">
    <property type="protein sequence ID" value="GAA1905217.1"/>
    <property type="molecule type" value="Genomic_DNA"/>
</dbReference>
<evidence type="ECO:0008006" key="4">
    <source>
        <dbReference type="Google" id="ProtNLM"/>
    </source>
</evidence>
<dbReference type="RefSeq" id="WP_344002564.1">
    <property type="nucleotide sequence ID" value="NZ_BAAAMY010000001.1"/>
</dbReference>